<sequence>MEKTKKNNYLDNIYVVNSQTMLLEPIIENGKRKTTVYEKDKASFVVPHDPQEIIQHSCHYFLSSYEGRKHSTKVLTNIRHKPPIVIDPVTSVYFFSTHSDTNDSNRWLSLQHLQAYASDQKDITRVTLSGGEEVNLPVSVPSFVQQFLKASHLYSRAQFNFDEIREQTESSYSIEQRANRLLFLEYFDRLERSDQSKTKRK</sequence>
<keyword evidence="2" id="KW-1185">Reference proteome</keyword>
<organism evidence="1 2">
    <name type="scientific">Jeotgalibacillus soli</name>
    <dbReference type="NCBI Taxonomy" id="889306"/>
    <lineage>
        <taxon>Bacteria</taxon>
        <taxon>Bacillati</taxon>
        <taxon>Bacillota</taxon>
        <taxon>Bacilli</taxon>
        <taxon>Bacillales</taxon>
        <taxon>Caryophanaceae</taxon>
        <taxon>Jeotgalibacillus</taxon>
    </lineage>
</organism>
<evidence type="ECO:0000313" key="2">
    <source>
        <dbReference type="Proteomes" id="UP000031938"/>
    </source>
</evidence>
<dbReference type="EMBL" id="JXRP01000017">
    <property type="protein sequence ID" value="KIL45634.1"/>
    <property type="molecule type" value="Genomic_DNA"/>
</dbReference>
<dbReference type="InterPro" id="IPR010461">
    <property type="entry name" value="ComK"/>
</dbReference>
<gene>
    <name evidence="1" type="ORF">KP78_19830</name>
</gene>
<dbReference type="PATRIC" id="fig|889306.3.peg.2001"/>
<reference evidence="1 2" key="1">
    <citation type="submission" date="2015-01" db="EMBL/GenBank/DDBJ databases">
        <title>Genome sequencing of Jeotgalibacillus soli.</title>
        <authorList>
            <person name="Goh K.M."/>
            <person name="Chan K.-G."/>
            <person name="Yaakop A.S."/>
            <person name="Ee R."/>
            <person name="Gan H.M."/>
            <person name="Chan C.S."/>
        </authorList>
    </citation>
    <scope>NUCLEOTIDE SEQUENCE [LARGE SCALE GENOMIC DNA]</scope>
    <source>
        <strain evidence="1 2">P9</strain>
    </source>
</reference>
<proteinExistence type="predicted"/>
<dbReference type="STRING" id="889306.KP78_19830"/>
<comment type="caution">
    <text evidence="1">The sequence shown here is derived from an EMBL/GenBank/DDBJ whole genome shotgun (WGS) entry which is preliminary data.</text>
</comment>
<accession>A0A0C2RV63</accession>
<dbReference type="RefSeq" id="WP_041088321.1">
    <property type="nucleotide sequence ID" value="NZ_JXRP01000017.1"/>
</dbReference>
<evidence type="ECO:0000313" key="1">
    <source>
        <dbReference type="EMBL" id="KIL45634.1"/>
    </source>
</evidence>
<dbReference type="Proteomes" id="UP000031938">
    <property type="component" value="Unassembled WGS sequence"/>
</dbReference>
<dbReference type="Pfam" id="PF06338">
    <property type="entry name" value="ComK"/>
    <property type="match status" value="1"/>
</dbReference>
<dbReference type="OrthoDB" id="2417337at2"/>
<name>A0A0C2RV63_9BACL</name>
<protein>
    <recommendedName>
        <fullName evidence="3">Competence protein ComK</fullName>
    </recommendedName>
</protein>
<dbReference type="AlphaFoldDB" id="A0A0C2RV63"/>
<evidence type="ECO:0008006" key="3">
    <source>
        <dbReference type="Google" id="ProtNLM"/>
    </source>
</evidence>
<dbReference type="GO" id="GO:0030420">
    <property type="term" value="P:establishment of competence for transformation"/>
    <property type="evidence" value="ECO:0007669"/>
    <property type="project" value="InterPro"/>
</dbReference>